<dbReference type="InterPro" id="IPR050465">
    <property type="entry name" value="UPF0194_transport"/>
</dbReference>
<comment type="caution">
    <text evidence="6">The sequence shown here is derived from an EMBL/GenBank/DDBJ whole genome shotgun (WGS) entry which is preliminary data.</text>
</comment>
<organism evidence="6 7">
    <name type="scientific">Ruminococcus flavefaciens</name>
    <dbReference type="NCBI Taxonomy" id="1265"/>
    <lineage>
        <taxon>Bacteria</taxon>
        <taxon>Bacillati</taxon>
        <taxon>Bacillota</taxon>
        <taxon>Clostridia</taxon>
        <taxon>Eubacteriales</taxon>
        <taxon>Oscillospiraceae</taxon>
        <taxon>Ruminococcus</taxon>
    </lineage>
</organism>
<dbReference type="Pfam" id="PF25990">
    <property type="entry name" value="Beta-barrel_YknX"/>
    <property type="match status" value="1"/>
</dbReference>
<name>A0A315XXK5_RUMFL</name>
<evidence type="ECO:0000256" key="3">
    <source>
        <dbReference type="SAM" id="Coils"/>
    </source>
</evidence>
<dbReference type="Gene3D" id="2.40.50.100">
    <property type="match status" value="1"/>
</dbReference>
<accession>A0A315XXK5</accession>
<feature type="coiled-coil region" evidence="3">
    <location>
        <begin position="198"/>
        <end position="274"/>
    </location>
</feature>
<dbReference type="PANTHER" id="PTHR32347:SF23">
    <property type="entry name" value="BLL5650 PROTEIN"/>
    <property type="match status" value="1"/>
</dbReference>
<feature type="chain" id="PRO_5038837019" evidence="4">
    <location>
        <begin position="26"/>
        <end position="553"/>
    </location>
</feature>
<evidence type="ECO:0000256" key="4">
    <source>
        <dbReference type="SAM" id="SignalP"/>
    </source>
</evidence>
<proteinExistence type="predicted"/>
<feature type="domain" description="YknX-like beta-barrel" evidence="5">
    <location>
        <begin position="391"/>
        <end position="474"/>
    </location>
</feature>
<feature type="signal peptide" evidence="4">
    <location>
        <begin position="1"/>
        <end position="25"/>
    </location>
</feature>
<dbReference type="GO" id="GO:0030313">
    <property type="term" value="C:cell envelope"/>
    <property type="evidence" value="ECO:0007669"/>
    <property type="project" value="UniProtKB-SubCell"/>
</dbReference>
<dbReference type="Gene3D" id="2.40.420.20">
    <property type="match status" value="1"/>
</dbReference>
<evidence type="ECO:0000313" key="6">
    <source>
        <dbReference type="EMBL" id="PWJ11854.1"/>
    </source>
</evidence>
<dbReference type="OrthoDB" id="1725043at2"/>
<protein>
    <submittedName>
        <fullName evidence="6">CusB/HlyD membrane fusion family barrel-sandwich protein</fullName>
    </submittedName>
</protein>
<evidence type="ECO:0000256" key="2">
    <source>
        <dbReference type="ARBA" id="ARBA00023054"/>
    </source>
</evidence>
<evidence type="ECO:0000259" key="5">
    <source>
        <dbReference type="Pfam" id="PF25990"/>
    </source>
</evidence>
<dbReference type="RefSeq" id="WP_109726879.1">
    <property type="nucleotide sequence ID" value="NZ_QGDI01000008.1"/>
</dbReference>
<comment type="subcellular location">
    <subcellularLocation>
        <location evidence="1">Cell envelope</location>
    </subcellularLocation>
</comment>
<gene>
    <name evidence="6" type="ORF">IE37_02118</name>
</gene>
<dbReference type="PANTHER" id="PTHR32347">
    <property type="entry name" value="EFFLUX SYSTEM COMPONENT YKNX-RELATED"/>
    <property type="match status" value="1"/>
</dbReference>
<dbReference type="EMBL" id="QGDI01000008">
    <property type="protein sequence ID" value="PWJ11854.1"/>
    <property type="molecule type" value="Genomic_DNA"/>
</dbReference>
<dbReference type="AlphaFoldDB" id="A0A315XXK5"/>
<keyword evidence="4" id="KW-0732">Signal</keyword>
<reference evidence="6 7" key="1">
    <citation type="submission" date="2018-05" db="EMBL/GenBank/DDBJ databases">
        <title>The Hungate 1000. A catalogue of reference genomes from the rumen microbiome.</title>
        <authorList>
            <person name="Kelly W."/>
        </authorList>
    </citation>
    <scope>NUCLEOTIDE SEQUENCE [LARGE SCALE GENOMIC DNA]</scope>
    <source>
        <strain evidence="6 7">SAb67</strain>
    </source>
</reference>
<evidence type="ECO:0000256" key="1">
    <source>
        <dbReference type="ARBA" id="ARBA00004196"/>
    </source>
</evidence>
<dbReference type="Proteomes" id="UP000245720">
    <property type="component" value="Unassembled WGS sequence"/>
</dbReference>
<keyword evidence="2 3" id="KW-0175">Coiled coil</keyword>
<sequence>MGKHKARTAVICICGAAALSLGGMAVYSAFGSAPETAAAQHTVAVERMDIKQYVTVSGTVGSSNVSSVSSNAVNTKVREVKVKVGDRVKKGDVIAVLDDKDLQEQLSAAEKQLENTAARNDIDLKAAQRMYDNAVSDKAEKTARSSRLVSEAKDSYSKALAQQQETSDSYNNAVNDRIYKSGLTEQAAQQAEEAAAYAAELKAASDAAKSEYAALKADFDRLTADEGASPEETAAAKEACDRASSAADDAADALAEAQAHAKELAAAAQKYSGELSDAIIEEKELKSALSAADRLADEARTAVSSASDAKADTDETISGDIAAKADVLKTTGLSAEDMLSEPTRKVAELKRSIGECTVRADCDGIITAVNVKDGELYSGGAIAVVQDDSSFIVSASADQFDIAKLSKDQNTEITVSAVSHDVYSGKLSFVAPTPSQPSLTEPGGNASTTDYALKADFILQPEGLRIGMTAKLNIITAEKSDVLAVPDNCIITDTDGSSYINISTDGKNSEKVAVETGISNDYYTEISGSGITEDTKVIVPSDSDKNSGSELFY</sequence>
<evidence type="ECO:0000313" key="7">
    <source>
        <dbReference type="Proteomes" id="UP000245720"/>
    </source>
</evidence>
<dbReference type="InterPro" id="IPR058636">
    <property type="entry name" value="Beta-barrel_YknX"/>
</dbReference>
<dbReference type="Gene3D" id="2.40.30.170">
    <property type="match status" value="1"/>
</dbReference>